<evidence type="ECO:0000259" key="2">
    <source>
        <dbReference type="Pfam" id="PF23343"/>
    </source>
</evidence>
<feature type="region of interest" description="Disordered" evidence="1">
    <location>
        <begin position="35"/>
        <end position="63"/>
    </location>
</feature>
<sequence length="236" mass="28265">MSFSNARIYDLDGDFEAKFFDAGWSTSELKEKTKITERRRKLSAKGESPDYEKNSQKNVTKARGNVRRRIKKYKLIRKWELTFADNIQEVKEADYYFRNFMKRINRRFPGFKYVATREFQDKNGRGAVHYHIAVNMFIPKKELDEIWGQGFTWVRAYIKDEKAGRKNIYNYLTKYLTKYSNDERLKGYHLYLCSQGLNVLFTDMHNLKARKPFYNTFFRITKTQGKNSLNIMRILA</sequence>
<dbReference type="Pfam" id="PF23343">
    <property type="entry name" value="REP_ORF2-G2P"/>
    <property type="match status" value="1"/>
</dbReference>
<proteinExistence type="predicted"/>
<dbReference type="InterPro" id="IPR056906">
    <property type="entry name" value="ORF2/G2P_dom"/>
</dbReference>
<comment type="caution">
    <text evidence="3">The sequence shown here is derived from an EMBL/GenBank/DDBJ whole genome shotgun (WGS) entry which is preliminary data.</text>
</comment>
<dbReference type="RefSeq" id="WP_277444605.1">
    <property type="nucleotide sequence ID" value="NZ_JAKOAV010000025.1"/>
</dbReference>
<organism evidence="3 4">
    <name type="scientific">Pelotomaculum isophthalicicum JI</name>
    <dbReference type="NCBI Taxonomy" id="947010"/>
    <lineage>
        <taxon>Bacteria</taxon>
        <taxon>Bacillati</taxon>
        <taxon>Bacillota</taxon>
        <taxon>Clostridia</taxon>
        <taxon>Eubacteriales</taxon>
        <taxon>Desulfotomaculaceae</taxon>
        <taxon>Pelotomaculum</taxon>
    </lineage>
</organism>
<dbReference type="EMBL" id="JAKOAV010000025">
    <property type="protein sequence ID" value="MDF9409160.1"/>
    <property type="molecule type" value="Genomic_DNA"/>
</dbReference>
<gene>
    <name evidence="3" type="ORF">L7E55_12470</name>
</gene>
<dbReference type="AlphaFoldDB" id="A0A9X4JUF9"/>
<dbReference type="Proteomes" id="UP001154312">
    <property type="component" value="Unassembled WGS sequence"/>
</dbReference>
<evidence type="ECO:0000313" key="4">
    <source>
        <dbReference type="Proteomes" id="UP001154312"/>
    </source>
</evidence>
<reference evidence="3" key="1">
    <citation type="submission" date="2022-02" db="EMBL/GenBank/DDBJ databases">
        <authorList>
            <person name="Leng L."/>
        </authorList>
    </citation>
    <scope>NUCLEOTIDE SEQUENCE</scope>
    <source>
        <strain evidence="3">JI</strain>
    </source>
</reference>
<evidence type="ECO:0000313" key="3">
    <source>
        <dbReference type="EMBL" id="MDF9409160.1"/>
    </source>
</evidence>
<name>A0A9X4JUF9_9FIRM</name>
<protein>
    <recommendedName>
        <fullName evidence="2">Replication-associated protein ORF2/G2P domain-containing protein</fullName>
    </recommendedName>
</protein>
<accession>A0A9X4JUF9</accession>
<keyword evidence="4" id="KW-1185">Reference proteome</keyword>
<feature type="domain" description="Replication-associated protein ORF2/G2P" evidence="2">
    <location>
        <begin position="81"/>
        <end position="178"/>
    </location>
</feature>
<evidence type="ECO:0000256" key="1">
    <source>
        <dbReference type="SAM" id="MobiDB-lite"/>
    </source>
</evidence>